<protein>
    <submittedName>
        <fullName evidence="2">Uncharacterized protein</fullName>
    </submittedName>
</protein>
<keyword evidence="3" id="KW-1185">Reference proteome</keyword>
<feature type="region of interest" description="Disordered" evidence="1">
    <location>
        <begin position="1"/>
        <end position="172"/>
    </location>
</feature>
<evidence type="ECO:0000256" key="1">
    <source>
        <dbReference type="SAM" id="MobiDB-lite"/>
    </source>
</evidence>
<dbReference type="EMBL" id="JAACXV010000091">
    <property type="protein sequence ID" value="KAF7283697.1"/>
    <property type="molecule type" value="Genomic_DNA"/>
</dbReference>
<feature type="compositionally biased region" description="Basic and acidic residues" evidence="1">
    <location>
        <begin position="115"/>
        <end position="127"/>
    </location>
</feature>
<evidence type="ECO:0000313" key="2">
    <source>
        <dbReference type="EMBL" id="KAF7283697.1"/>
    </source>
</evidence>
<dbReference type="Proteomes" id="UP000625711">
    <property type="component" value="Unassembled WGS sequence"/>
</dbReference>
<name>A0A834IMK4_RHYFE</name>
<reference evidence="2" key="1">
    <citation type="submission" date="2020-08" db="EMBL/GenBank/DDBJ databases">
        <title>Genome sequencing and assembly of the red palm weevil Rhynchophorus ferrugineus.</title>
        <authorList>
            <person name="Dias G.B."/>
            <person name="Bergman C.M."/>
            <person name="Manee M."/>
        </authorList>
    </citation>
    <scope>NUCLEOTIDE SEQUENCE</scope>
    <source>
        <strain evidence="2">AA-2017</strain>
        <tissue evidence="2">Whole larva</tissue>
    </source>
</reference>
<accession>A0A834IMK4</accession>
<organism evidence="2 3">
    <name type="scientific">Rhynchophorus ferrugineus</name>
    <name type="common">Red palm weevil</name>
    <name type="synonym">Curculio ferrugineus</name>
    <dbReference type="NCBI Taxonomy" id="354439"/>
    <lineage>
        <taxon>Eukaryota</taxon>
        <taxon>Metazoa</taxon>
        <taxon>Ecdysozoa</taxon>
        <taxon>Arthropoda</taxon>
        <taxon>Hexapoda</taxon>
        <taxon>Insecta</taxon>
        <taxon>Pterygota</taxon>
        <taxon>Neoptera</taxon>
        <taxon>Endopterygota</taxon>
        <taxon>Coleoptera</taxon>
        <taxon>Polyphaga</taxon>
        <taxon>Cucujiformia</taxon>
        <taxon>Curculionidae</taxon>
        <taxon>Dryophthorinae</taxon>
        <taxon>Rhynchophorus</taxon>
    </lineage>
</organism>
<sequence length="197" mass="21952">MKIVPRTTCHRGPINSRPVVSLEPRGEPSPPSTRPDSRRSLRKSAIFKSPYRLGRGPEAEECPPARRGNENVLEKNTPRPRNSRQVPRPDPENPVEIGSRRTGGGPSQSRITTRRRGEVLDREEEHHRHPRAILLNVESGGPPGTPPSPYNRPPYGTPAPHPRRAPHARTPNLDAQVHQCDCSGIVTEGAGFKWRRT</sequence>
<proteinExistence type="predicted"/>
<feature type="compositionally biased region" description="Basic and acidic residues" evidence="1">
    <location>
        <begin position="55"/>
        <end position="77"/>
    </location>
</feature>
<evidence type="ECO:0000313" key="3">
    <source>
        <dbReference type="Proteomes" id="UP000625711"/>
    </source>
</evidence>
<gene>
    <name evidence="2" type="ORF">GWI33_023193</name>
</gene>
<feature type="compositionally biased region" description="Pro residues" evidence="1">
    <location>
        <begin position="143"/>
        <end position="160"/>
    </location>
</feature>
<dbReference type="AlphaFoldDB" id="A0A834IMK4"/>
<comment type="caution">
    <text evidence="2">The sequence shown here is derived from an EMBL/GenBank/DDBJ whole genome shotgun (WGS) entry which is preliminary data.</text>
</comment>